<proteinExistence type="predicted"/>
<reference evidence="1" key="1">
    <citation type="submission" date="2024-02" db="EMBL/GenBank/DDBJ databases">
        <title>Metagenome Assembled Genome of Zalaria obscura JY119.</title>
        <authorList>
            <person name="Vighnesh L."/>
            <person name="Jagadeeshwari U."/>
            <person name="Venkata Ramana C."/>
            <person name="Sasikala C."/>
        </authorList>
    </citation>
    <scope>NUCLEOTIDE SEQUENCE</scope>
    <source>
        <strain evidence="1">JY119</strain>
    </source>
</reference>
<evidence type="ECO:0000313" key="1">
    <source>
        <dbReference type="EMBL" id="KAK8203602.1"/>
    </source>
</evidence>
<gene>
    <name evidence="1" type="ORF">M8818_005252</name>
</gene>
<accession>A0ACC3S9K1</accession>
<dbReference type="Proteomes" id="UP001320706">
    <property type="component" value="Unassembled WGS sequence"/>
</dbReference>
<comment type="caution">
    <text evidence="1">The sequence shown here is derived from an EMBL/GenBank/DDBJ whole genome shotgun (WGS) entry which is preliminary data.</text>
</comment>
<protein>
    <submittedName>
        <fullName evidence="1">Uncharacterized protein</fullName>
    </submittedName>
</protein>
<keyword evidence="2" id="KW-1185">Reference proteome</keyword>
<organism evidence="1 2">
    <name type="scientific">Zalaria obscura</name>
    <dbReference type="NCBI Taxonomy" id="2024903"/>
    <lineage>
        <taxon>Eukaryota</taxon>
        <taxon>Fungi</taxon>
        <taxon>Dikarya</taxon>
        <taxon>Ascomycota</taxon>
        <taxon>Pezizomycotina</taxon>
        <taxon>Dothideomycetes</taxon>
        <taxon>Dothideomycetidae</taxon>
        <taxon>Dothideales</taxon>
        <taxon>Zalariaceae</taxon>
        <taxon>Zalaria</taxon>
    </lineage>
</organism>
<dbReference type="EMBL" id="JAMKPW020000029">
    <property type="protein sequence ID" value="KAK8203602.1"/>
    <property type="molecule type" value="Genomic_DNA"/>
</dbReference>
<name>A0ACC3S9K1_9PEZI</name>
<sequence>MKPQRTPISTEVMGDDDEIAVITELLQKLLKLTDIMHFTSALGQVATLGLLATTALAAPAPAPHWKGVDTHGHKSPGGGQYNYNTTRPFPHHDNKPEPKKGGSKKNGWKGHHKRGLVDADVNADVDLLDDLTDELGLTKRGLVDADVDADVDVLDDLTDALGLTKRLIDLKVLPDGLDLDGLISELGLKKRGLVDLDVLADVNLEDLVRALGFKKRDLLDVPVNVDVDLLDGLNDALDGLDKRSTIDIPVDVDVDLLDNLDELTDSLRIKKRNVDISKLKFGQLQQLCEGLKQNHTLPQFNLTSTELGQVSEGTITAIENFISKVEAYVQKNGTGFLSNLHLAKRHFELNDFQKNKLESFLQSFKNQHHINATLPQFNCTSKPQLVSEIKNWFAKFEKHE</sequence>
<evidence type="ECO:0000313" key="2">
    <source>
        <dbReference type="Proteomes" id="UP001320706"/>
    </source>
</evidence>